<feature type="domain" description="ImpA C-terminal" evidence="2">
    <location>
        <begin position="304"/>
        <end position="441"/>
    </location>
</feature>
<evidence type="ECO:0000313" key="4">
    <source>
        <dbReference type="Proteomes" id="UP000193933"/>
    </source>
</evidence>
<dbReference type="EMBL" id="MLFN01000062">
    <property type="protein sequence ID" value="ORM51078.1"/>
    <property type="molecule type" value="Genomic_DNA"/>
</dbReference>
<evidence type="ECO:0000259" key="1">
    <source>
        <dbReference type="Pfam" id="PF06812"/>
    </source>
</evidence>
<dbReference type="OrthoDB" id="5579595at2"/>
<comment type="caution">
    <text evidence="3">The sequence shown here is derived from an EMBL/GenBank/DDBJ whole genome shotgun (WGS) entry which is preliminary data.</text>
</comment>
<dbReference type="RefSeq" id="WP_094121781.1">
    <property type="nucleotide sequence ID" value="NZ_MLFN01000062.1"/>
</dbReference>
<dbReference type="Pfam" id="PF12486">
    <property type="entry name" value="VasL"/>
    <property type="match status" value="1"/>
</dbReference>
<keyword evidence="4" id="KW-1185">Reference proteome</keyword>
<accession>A0A1X1BS83</accession>
<dbReference type="PANTHER" id="PTHR37024:SF5">
    <property type="entry name" value="IMPA N-TERMINAL DOMAIN-CONTAINING PROTEIN"/>
    <property type="match status" value="1"/>
</dbReference>
<dbReference type="Pfam" id="PF06812">
    <property type="entry name" value="ImpA_N"/>
    <property type="match status" value="1"/>
</dbReference>
<dbReference type="PANTHER" id="PTHR37024">
    <property type="entry name" value="TYPE VI SECRETION SYSTEM DUF2094 AND IMPA-RELATED DOMAIN PROTEIN"/>
    <property type="match status" value="1"/>
</dbReference>
<protein>
    <recommendedName>
        <fullName evidence="5">ImpA domain-containing protein</fullName>
    </recommendedName>
</protein>
<dbReference type="Proteomes" id="UP000193933">
    <property type="component" value="Unassembled WGS sequence"/>
</dbReference>
<sequence>MTNFSHRRVKTGSDPRRLADYAALRNELAKLSHPARPDVNWQSVEKRCDALFEQNGVELQSAAWYTLARTHLAGLSGLNEGLSLLETLITHQWDALWPQPVAVRMEILCSLSQRMQQLLRTFSPSDSDYSALNLAEQQLTRLISALQRRELTPLSPLNALLSLIHHSAVRLEKSNSAAAPVVENDPEVVLTSTGISAAPSPETTRSANEVKWIYLVPPEPQLATNPQIPPPAAATLWQPFALGMLAMLVLGSVALWSWSLFQRPDPLQTPLASSLSALPSVLSPMQLETLRQQGPLSDALFTATQQQLTRLSQLPPDWATDYSRQLVKQAQLLWPEKSRQLTQQWQQQVNAAALPADTMNGWHQGMTELQTLADKLNALDEKRGRYLTVSELKSAVFSMMTHFRQTIPVEEQLRLIRQLPDDSPARQQQIEQAGQHLRAQAYALMKEKEKETTAASF</sequence>
<dbReference type="AlphaFoldDB" id="A0A1X1BS83"/>
<feature type="domain" description="ImpA N-terminal" evidence="1">
    <location>
        <begin position="10"/>
        <end position="109"/>
    </location>
</feature>
<evidence type="ECO:0000313" key="3">
    <source>
        <dbReference type="EMBL" id="ORM51078.1"/>
    </source>
</evidence>
<evidence type="ECO:0008006" key="5">
    <source>
        <dbReference type="Google" id="ProtNLM"/>
    </source>
</evidence>
<evidence type="ECO:0000259" key="2">
    <source>
        <dbReference type="Pfam" id="PF12486"/>
    </source>
</evidence>
<gene>
    <name evidence="3" type="ORF">HA41_16830</name>
</gene>
<proteinExistence type="predicted"/>
<dbReference type="InterPro" id="IPR010657">
    <property type="entry name" value="ImpA_N"/>
</dbReference>
<name>A0A1X1BS83_9GAMM</name>
<dbReference type="InterPro" id="IPR021069">
    <property type="entry name" value="ImpA_C"/>
</dbReference>
<reference evidence="3 4" key="1">
    <citation type="journal article" date="2017" name="Antonie Van Leeuwenhoek">
        <title>Phylogenomic resolution of the bacterial genus Pantoea and its relationship with Erwinia and Tatumella.</title>
        <authorList>
            <person name="Palmer M."/>
            <person name="Steenkamp E.T."/>
            <person name="Coetzee M.P."/>
            <person name="Chan W.Y."/>
            <person name="van Zyl E."/>
            <person name="De Maayer P."/>
            <person name="Coutinho T.A."/>
            <person name="Blom J."/>
            <person name="Smits T.H."/>
            <person name="Duffy B."/>
            <person name="Venter S.N."/>
        </authorList>
    </citation>
    <scope>NUCLEOTIDE SEQUENCE [LARGE SCALE GENOMIC DNA]</scope>
    <source>
        <strain evidence="3 4">LMG 24534</strain>
    </source>
</reference>
<organism evidence="3 4">
    <name type="scientific">Pantoea conspicua</name>
    <dbReference type="NCBI Taxonomy" id="472705"/>
    <lineage>
        <taxon>Bacteria</taxon>
        <taxon>Pseudomonadati</taxon>
        <taxon>Pseudomonadota</taxon>
        <taxon>Gammaproteobacteria</taxon>
        <taxon>Enterobacterales</taxon>
        <taxon>Erwiniaceae</taxon>
        <taxon>Pantoea</taxon>
    </lineage>
</organism>